<evidence type="ECO:0000313" key="9">
    <source>
        <dbReference type="Proteomes" id="UP000295345"/>
    </source>
</evidence>
<dbReference type="GO" id="GO:0022857">
    <property type="term" value="F:transmembrane transporter activity"/>
    <property type="evidence" value="ECO:0007669"/>
    <property type="project" value="InterPro"/>
</dbReference>
<dbReference type="EMBL" id="SMKI01000145">
    <property type="protein sequence ID" value="TDC74503.1"/>
    <property type="molecule type" value="Genomic_DNA"/>
</dbReference>
<evidence type="ECO:0000256" key="1">
    <source>
        <dbReference type="ARBA" id="ARBA00004429"/>
    </source>
</evidence>
<feature type="transmembrane region" description="Helical" evidence="6">
    <location>
        <begin position="143"/>
        <end position="163"/>
    </location>
</feature>
<dbReference type="OrthoDB" id="3870929at2"/>
<dbReference type="GO" id="GO:0005886">
    <property type="term" value="C:plasma membrane"/>
    <property type="evidence" value="ECO:0007669"/>
    <property type="project" value="UniProtKB-SubCell"/>
</dbReference>
<feature type="transmembrane region" description="Helical" evidence="6">
    <location>
        <begin position="272"/>
        <end position="295"/>
    </location>
</feature>
<dbReference type="InterPro" id="IPR036259">
    <property type="entry name" value="MFS_trans_sf"/>
</dbReference>
<dbReference type="InterPro" id="IPR020846">
    <property type="entry name" value="MFS_dom"/>
</dbReference>
<protein>
    <submittedName>
        <fullName evidence="8">MFS transporter</fullName>
    </submittedName>
</protein>
<keyword evidence="5 6" id="KW-0472">Membrane</keyword>
<feature type="transmembrane region" description="Helical" evidence="6">
    <location>
        <begin position="80"/>
        <end position="102"/>
    </location>
</feature>
<feature type="domain" description="Major facilitator superfamily (MFS) profile" evidence="7">
    <location>
        <begin position="16"/>
        <end position="458"/>
    </location>
</feature>
<dbReference type="Proteomes" id="UP000295345">
    <property type="component" value="Unassembled WGS sequence"/>
</dbReference>
<name>A0A4R4THR5_9ACTN</name>
<dbReference type="RefSeq" id="WP_132818636.1">
    <property type="nucleotide sequence ID" value="NZ_SMKI01000145.1"/>
</dbReference>
<dbReference type="PANTHER" id="PTHR23501:SF191">
    <property type="entry name" value="VACUOLAR BASIC AMINO ACID TRANSPORTER 4"/>
    <property type="match status" value="1"/>
</dbReference>
<feature type="transmembrane region" description="Helical" evidence="6">
    <location>
        <begin position="340"/>
        <end position="358"/>
    </location>
</feature>
<dbReference type="Gene3D" id="1.20.1720.10">
    <property type="entry name" value="Multidrug resistance protein D"/>
    <property type="match status" value="1"/>
</dbReference>
<feature type="transmembrane region" description="Helical" evidence="6">
    <location>
        <begin position="169"/>
        <end position="190"/>
    </location>
</feature>
<dbReference type="SUPFAM" id="SSF103473">
    <property type="entry name" value="MFS general substrate transporter"/>
    <property type="match status" value="1"/>
</dbReference>
<keyword evidence="3 6" id="KW-0812">Transmembrane</keyword>
<evidence type="ECO:0000256" key="2">
    <source>
        <dbReference type="ARBA" id="ARBA00022448"/>
    </source>
</evidence>
<dbReference type="InterPro" id="IPR011701">
    <property type="entry name" value="MFS"/>
</dbReference>
<accession>A0A4R4THR5</accession>
<feature type="transmembrane region" description="Helical" evidence="6">
    <location>
        <begin position="436"/>
        <end position="455"/>
    </location>
</feature>
<evidence type="ECO:0000256" key="5">
    <source>
        <dbReference type="ARBA" id="ARBA00023136"/>
    </source>
</evidence>
<feature type="transmembrane region" description="Helical" evidence="6">
    <location>
        <begin position="114"/>
        <end position="131"/>
    </location>
</feature>
<evidence type="ECO:0000259" key="7">
    <source>
        <dbReference type="PROSITE" id="PS50850"/>
    </source>
</evidence>
<feature type="transmembrane region" description="Helical" evidence="6">
    <location>
        <begin position="231"/>
        <end position="251"/>
    </location>
</feature>
<comment type="caution">
    <text evidence="8">The sequence shown here is derived from an EMBL/GenBank/DDBJ whole genome shotgun (WGS) entry which is preliminary data.</text>
</comment>
<keyword evidence="2" id="KW-0813">Transport</keyword>
<dbReference type="PANTHER" id="PTHR23501">
    <property type="entry name" value="MAJOR FACILITATOR SUPERFAMILY"/>
    <property type="match status" value="1"/>
</dbReference>
<keyword evidence="4 6" id="KW-1133">Transmembrane helix</keyword>
<comment type="subcellular location">
    <subcellularLocation>
        <location evidence="1">Cell inner membrane</location>
        <topology evidence="1">Multi-pass membrane protein</topology>
    </subcellularLocation>
</comment>
<reference evidence="8 9" key="1">
    <citation type="submission" date="2019-03" db="EMBL/GenBank/DDBJ databases">
        <title>Draft genome sequences of novel Actinobacteria.</title>
        <authorList>
            <person name="Sahin N."/>
            <person name="Ay H."/>
            <person name="Saygin H."/>
        </authorList>
    </citation>
    <scope>NUCLEOTIDE SEQUENCE [LARGE SCALE GENOMIC DNA]</scope>
    <source>
        <strain evidence="8 9">DSM 41900</strain>
    </source>
</reference>
<feature type="transmembrane region" description="Helical" evidence="6">
    <location>
        <begin position="364"/>
        <end position="388"/>
    </location>
</feature>
<keyword evidence="9" id="KW-1185">Reference proteome</keyword>
<feature type="transmembrane region" description="Helical" evidence="6">
    <location>
        <begin position="409"/>
        <end position="430"/>
    </location>
</feature>
<feature type="transmembrane region" description="Helical" evidence="6">
    <location>
        <begin position="45"/>
        <end position="68"/>
    </location>
</feature>
<gene>
    <name evidence="8" type="ORF">E1283_15575</name>
</gene>
<dbReference type="Gene3D" id="1.20.1250.20">
    <property type="entry name" value="MFS general substrate transporter like domains"/>
    <property type="match status" value="1"/>
</dbReference>
<evidence type="ECO:0000256" key="4">
    <source>
        <dbReference type="ARBA" id="ARBA00022989"/>
    </source>
</evidence>
<dbReference type="Pfam" id="PF07690">
    <property type="entry name" value="MFS_1"/>
    <property type="match status" value="1"/>
</dbReference>
<feature type="transmembrane region" description="Helical" evidence="6">
    <location>
        <begin position="16"/>
        <end position="39"/>
    </location>
</feature>
<feature type="transmembrane region" description="Helical" evidence="6">
    <location>
        <begin position="202"/>
        <end position="225"/>
    </location>
</feature>
<sequence>MHTSTGTATAPPARRVFCALLIGMLMAQLDTTIVVAALPSVTDDLASGGAVAGVTAAYLLTVTVSTPVHGTLGDLLGRRAVFRGALALFALGSVACALAPTLPALTAARALQGLGGGGLVVTAISALAQLFGRQEMVRRQGYLTGVLAVSTLAGPPLGGLLAAGPGWRWIFLVNLPLCALAALLAADGLPGRAGRAAGGPRLRFDVAGTALVTLVGVGVVALGASESLARGPGAVVVLAVVLGCAAAFVAVERRSAAPLIPPALFADPGVARSVASTALAGTALFGAFTFVPLAVQRGTGVGAGAIGLLLLALTGGQLLATVAFSVLARRYAVLPDWGRLALVMGAVGMAGLAVLPVSSGDGGVLALGLAGGGMALTGAALGLSLQAYTLLAQGRARPDLIGATMGTLAFARQLGGSLGTAAFGWVVLAAPSERAGLTLALGVAAGCLVAALLVAPRRRDDPSGAGDDGERRG</sequence>
<evidence type="ECO:0000313" key="8">
    <source>
        <dbReference type="EMBL" id="TDC74503.1"/>
    </source>
</evidence>
<evidence type="ECO:0000256" key="3">
    <source>
        <dbReference type="ARBA" id="ARBA00022692"/>
    </source>
</evidence>
<feature type="transmembrane region" description="Helical" evidence="6">
    <location>
        <begin position="301"/>
        <end position="328"/>
    </location>
</feature>
<proteinExistence type="predicted"/>
<dbReference type="PROSITE" id="PS50850">
    <property type="entry name" value="MFS"/>
    <property type="match status" value="1"/>
</dbReference>
<dbReference type="AlphaFoldDB" id="A0A4R4THR5"/>
<organism evidence="8 9">
    <name type="scientific">Streptomyces hainanensis</name>
    <dbReference type="NCBI Taxonomy" id="402648"/>
    <lineage>
        <taxon>Bacteria</taxon>
        <taxon>Bacillati</taxon>
        <taxon>Actinomycetota</taxon>
        <taxon>Actinomycetes</taxon>
        <taxon>Kitasatosporales</taxon>
        <taxon>Streptomycetaceae</taxon>
        <taxon>Streptomyces</taxon>
    </lineage>
</organism>
<evidence type="ECO:0000256" key="6">
    <source>
        <dbReference type="SAM" id="Phobius"/>
    </source>
</evidence>